<evidence type="ECO:0000313" key="1">
    <source>
        <dbReference type="EMBL" id="QJA65386.1"/>
    </source>
</evidence>
<protein>
    <submittedName>
        <fullName evidence="1">Uncharacterized protein</fullName>
    </submittedName>
</protein>
<sequence>MSNPVSLKLKETERLTFAFMAADTVNTYNLDVQGMLRMIILELPDFTTGSPTCTVQIKNKKSLVVWSVAGLAENTQHNLLIEDGLCPVGVDSDLVLTLSGAAGGTNLAFVTLFLR</sequence>
<dbReference type="AlphaFoldDB" id="A0A6M3J675"/>
<evidence type="ECO:0000313" key="2">
    <source>
        <dbReference type="EMBL" id="QJA83781.1"/>
    </source>
</evidence>
<accession>A0A6M3J675</accession>
<name>A0A6M3J675_9ZZZZ</name>
<gene>
    <name evidence="2" type="ORF">MM415A00252_0002</name>
    <name evidence="1" type="ORF">MM415B00400_0041</name>
</gene>
<organism evidence="1">
    <name type="scientific">viral metagenome</name>
    <dbReference type="NCBI Taxonomy" id="1070528"/>
    <lineage>
        <taxon>unclassified sequences</taxon>
        <taxon>metagenomes</taxon>
        <taxon>organismal metagenomes</taxon>
    </lineage>
</organism>
<reference evidence="1" key="1">
    <citation type="submission" date="2020-03" db="EMBL/GenBank/DDBJ databases">
        <title>The deep terrestrial virosphere.</title>
        <authorList>
            <person name="Holmfeldt K."/>
            <person name="Nilsson E."/>
            <person name="Simone D."/>
            <person name="Lopez-Fernandez M."/>
            <person name="Wu X."/>
            <person name="de Brujin I."/>
            <person name="Lundin D."/>
            <person name="Andersson A."/>
            <person name="Bertilsson S."/>
            <person name="Dopson M."/>
        </authorList>
    </citation>
    <scope>NUCLEOTIDE SEQUENCE</scope>
    <source>
        <strain evidence="2">MM415A00252</strain>
        <strain evidence="1">MM415B00400</strain>
    </source>
</reference>
<dbReference type="EMBL" id="MT141537">
    <property type="protein sequence ID" value="QJA65386.1"/>
    <property type="molecule type" value="Genomic_DNA"/>
</dbReference>
<dbReference type="EMBL" id="MT142518">
    <property type="protein sequence ID" value="QJA83781.1"/>
    <property type="molecule type" value="Genomic_DNA"/>
</dbReference>
<proteinExistence type="predicted"/>